<dbReference type="Proteomes" id="UP001454036">
    <property type="component" value="Unassembled WGS sequence"/>
</dbReference>
<dbReference type="AlphaFoldDB" id="A0AAV3PE88"/>
<keyword evidence="12" id="KW-1185">Reference proteome</keyword>
<evidence type="ECO:0000256" key="5">
    <source>
        <dbReference type="ARBA" id="ARBA00022989"/>
    </source>
</evidence>
<feature type="compositionally biased region" description="Polar residues" evidence="7">
    <location>
        <begin position="142"/>
        <end position="153"/>
    </location>
</feature>
<keyword evidence="3 8" id="KW-0812">Transmembrane</keyword>
<comment type="caution">
    <text evidence="11">The sequence shown here is derived from an EMBL/GenBank/DDBJ whole genome shotgun (WGS) entry which is preliminary data.</text>
</comment>
<feature type="compositionally biased region" description="Basic and acidic residues" evidence="7">
    <location>
        <begin position="112"/>
        <end position="122"/>
    </location>
</feature>
<dbReference type="GO" id="GO:0005794">
    <property type="term" value="C:Golgi apparatus"/>
    <property type="evidence" value="ECO:0007669"/>
    <property type="project" value="TreeGrafter"/>
</dbReference>
<evidence type="ECO:0000256" key="2">
    <source>
        <dbReference type="ARBA" id="ARBA00007727"/>
    </source>
</evidence>
<sequence length="523" mass="60411">MKIQTEPPLGKQQQRRRAPKIGSIIIVLALFCTLIPIYYPTFLYSTRKLSQTIYSSNHVIIEDGSIKPTSDLEEDDPIKPTSSLEEPLSQENEGSLNKPSKQNNHDSILWLDDPRLQDDVAATKKPRRGKGKKRGGRKTPRQSNNNPQKSAISNGGLDILASHVSDVNENSCDIFSGEWVPDPDGPYYTNMTCKNIQEHQNCMKFGRPDKDYLKWKWKPDGCELPLFDPHQFFELVRGKALAFVGDSVARNHMQSLVCLLSRVTYPIDISEEVSGQNTRWIYPDYDFNISMFWSPYLVRTEKTDPNDVTKPFNLFLDEFDDYWRTRIESYDYVIISAGHWFFRPTMFYLNKILIGCLYCQNSDVKHLNTYFSYRRAFRTALNAINSLDNFKGVTFLRTFAPSHFEGGPWDKGGDCRRTRPYKRSETELTGYNLEMYKIQLDELRIAQRNGRRKGVKFKLFDGTRTMLLRPDGHPSKYGHSPNQTVALAKDCVHWCLPGPLDTWNDFLQELIVREIEQSSSSFV</sequence>
<feature type="compositionally biased region" description="Basic residues" evidence="7">
    <location>
        <begin position="124"/>
        <end position="140"/>
    </location>
</feature>
<feature type="domain" description="Trichome birefringence-like C-terminal" evidence="9">
    <location>
        <begin position="224"/>
        <end position="509"/>
    </location>
</feature>
<keyword evidence="6 8" id="KW-0472">Membrane</keyword>
<dbReference type="InterPro" id="IPR025846">
    <property type="entry name" value="TBL_N"/>
</dbReference>
<dbReference type="InterPro" id="IPR026057">
    <property type="entry name" value="TBL_C"/>
</dbReference>
<feature type="transmembrane region" description="Helical" evidence="8">
    <location>
        <begin position="21"/>
        <end position="39"/>
    </location>
</feature>
<dbReference type="PANTHER" id="PTHR32285">
    <property type="entry name" value="PROTEIN TRICHOME BIREFRINGENCE-LIKE 9-RELATED"/>
    <property type="match status" value="1"/>
</dbReference>
<evidence type="ECO:0008006" key="13">
    <source>
        <dbReference type="Google" id="ProtNLM"/>
    </source>
</evidence>
<protein>
    <recommendedName>
        <fullName evidence="13">Trichome birefringence-like N-terminal domain-containing protein</fullName>
    </recommendedName>
</protein>
<evidence type="ECO:0000259" key="10">
    <source>
        <dbReference type="Pfam" id="PF14416"/>
    </source>
</evidence>
<dbReference type="EMBL" id="BAABME010001503">
    <property type="protein sequence ID" value="GAA0149965.1"/>
    <property type="molecule type" value="Genomic_DNA"/>
</dbReference>
<accession>A0AAV3PE88</accession>
<evidence type="ECO:0000313" key="12">
    <source>
        <dbReference type="Proteomes" id="UP001454036"/>
    </source>
</evidence>
<feature type="region of interest" description="Disordered" evidence="7">
    <location>
        <begin position="66"/>
        <end position="154"/>
    </location>
</feature>
<dbReference type="PANTHER" id="PTHR32285:SF247">
    <property type="entry name" value="PROTEIN TRICHOME BIREFRINGENCE-LIKE 19"/>
    <property type="match status" value="1"/>
</dbReference>
<evidence type="ECO:0000256" key="7">
    <source>
        <dbReference type="SAM" id="MobiDB-lite"/>
    </source>
</evidence>
<dbReference type="GO" id="GO:0016413">
    <property type="term" value="F:O-acetyltransferase activity"/>
    <property type="evidence" value="ECO:0007669"/>
    <property type="project" value="InterPro"/>
</dbReference>
<reference evidence="11 12" key="1">
    <citation type="submission" date="2024-01" db="EMBL/GenBank/DDBJ databases">
        <title>The complete chloroplast genome sequence of Lithospermum erythrorhizon: insights into the phylogenetic relationship among Boraginaceae species and the maternal lineages of purple gromwells.</title>
        <authorList>
            <person name="Okada T."/>
            <person name="Watanabe K."/>
        </authorList>
    </citation>
    <scope>NUCLEOTIDE SEQUENCE [LARGE SCALE GENOMIC DNA]</scope>
</reference>
<evidence type="ECO:0000256" key="3">
    <source>
        <dbReference type="ARBA" id="ARBA00022692"/>
    </source>
</evidence>
<evidence type="ECO:0000256" key="4">
    <source>
        <dbReference type="ARBA" id="ARBA00022968"/>
    </source>
</evidence>
<keyword evidence="5 8" id="KW-1133">Transmembrane helix</keyword>
<evidence type="ECO:0000256" key="1">
    <source>
        <dbReference type="ARBA" id="ARBA00004167"/>
    </source>
</evidence>
<organism evidence="11 12">
    <name type="scientific">Lithospermum erythrorhizon</name>
    <name type="common">Purple gromwell</name>
    <name type="synonym">Lithospermum officinale var. erythrorhizon</name>
    <dbReference type="NCBI Taxonomy" id="34254"/>
    <lineage>
        <taxon>Eukaryota</taxon>
        <taxon>Viridiplantae</taxon>
        <taxon>Streptophyta</taxon>
        <taxon>Embryophyta</taxon>
        <taxon>Tracheophyta</taxon>
        <taxon>Spermatophyta</taxon>
        <taxon>Magnoliopsida</taxon>
        <taxon>eudicotyledons</taxon>
        <taxon>Gunneridae</taxon>
        <taxon>Pentapetalae</taxon>
        <taxon>asterids</taxon>
        <taxon>lamiids</taxon>
        <taxon>Boraginales</taxon>
        <taxon>Boraginaceae</taxon>
        <taxon>Boraginoideae</taxon>
        <taxon>Lithospermeae</taxon>
        <taxon>Lithospermum</taxon>
    </lineage>
</organism>
<comment type="subcellular location">
    <subcellularLocation>
        <location evidence="1">Membrane</location>
        <topology evidence="1">Single-pass membrane protein</topology>
    </subcellularLocation>
</comment>
<feature type="compositionally biased region" description="Polar residues" evidence="7">
    <location>
        <begin position="80"/>
        <end position="106"/>
    </location>
</feature>
<proteinExistence type="inferred from homology"/>
<dbReference type="Pfam" id="PF13839">
    <property type="entry name" value="PC-Esterase"/>
    <property type="match status" value="1"/>
</dbReference>
<comment type="similarity">
    <text evidence="2">Belongs to the PC-esterase family. TBL subfamily.</text>
</comment>
<name>A0AAV3PE88_LITER</name>
<evidence type="ECO:0000256" key="6">
    <source>
        <dbReference type="ARBA" id="ARBA00023136"/>
    </source>
</evidence>
<feature type="domain" description="Trichome birefringence-like N-terminal" evidence="10">
    <location>
        <begin position="171"/>
        <end position="223"/>
    </location>
</feature>
<gene>
    <name evidence="11" type="ORF">LIER_09011</name>
</gene>
<evidence type="ECO:0000313" key="11">
    <source>
        <dbReference type="EMBL" id="GAA0149965.1"/>
    </source>
</evidence>
<evidence type="ECO:0000256" key="8">
    <source>
        <dbReference type="SAM" id="Phobius"/>
    </source>
</evidence>
<evidence type="ECO:0000259" key="9">
    <source>
        <dbReference type="Pfam" id="PF13839"/>
    </source>
</evidence>
<dbReference type="GO" id="GO:0016020">
    <property type="term" value="C:membrane"/>
    <property type="evidence" value="ECO:0007669"/>
    <property type="project" value="UniProtKB-SubCell"/>
</dbReference>
<dbReference type="InterPro" id="IPR029962">
    <property type="entry name" value="TBL"/>
</dbReference>
<dbReference type="Pfam" id="PF14416">
    <property type="entry name" value="PMR5N"/>
    <property type="match status" value="1"/>
</dbReference>
<keyword evidence="4" id="KW-0735">Signal-anchor</keyword>